<sequence length="257" mass="26954">MTKPAPKVASKIALVTGAAKRIGRAVAFALAKRGYDIGVHYGTSASDAQALVERLRASGVRAEALQADLSDADSVNALIPAAVAALGPVSLLINNASVFFDDRAGTLTVERWHAHMNTNLLAPVLLAQGFAAQGPLPDGAAIVNLIDQRVLKPSPPFFSYGLSKAGLWHATRTLAQELAPRIRVNAVGPGPTLPSIHQTDADFEAEAASTLLQKRVTPEEIAEAVVFLAEAPSVTGQMICVDSGQHLGWKTPDMEGL</sequence>
<dbReference type="PRINTS" id="PR00081">
    <property type="entry name" value="GDHRDH"/>
</dbReference>
<dbReference type="Proteomes" id="UP000001492">
    <property type="component" value="Chromosome 1"/>
</dbReference>
<dbReference type="OrthoDB" id="9786360at2"/>
<gene>
    <name evidence="3" type="ordered locus">Astex_1609</name>
</gene>
<name>E8RQP7_ASTEC</name>
<dbReference type="PANTHER" id="PTHR43639">
    <property type="entry name" value="OXIDOREDUCTASE, SHORT-CHAIN DEHYDROGENASE/REDUCTASE FAMILY (AFU_ORTHOLOGUE AFUA_5G02870)"/>
    <property type="match status" value="1"/>
</dbReference>
<keyword evidence="2" id="KW-0560">Oxidoreductase</keyword>
<proteinExistence type="inferred from homology"/>
<dbReference type="InterPro" id="IPR002347">
    <property type="entry name" value="SDR_fam"/>
</dbReference>
<dbReference type="PANTHER" id="PTHR43639:SF1">
    <property type="entry name" value="SHORT-CHAIN DEHYDROGENASE_REDUCTASE FAMILY PROTEIN"/>
    <property type="match status" value="1"/>
</dbReference>
<keyword evidence="4" id="KW-1185">Reference proteome</keyword>
<dbReference type="Gene3D" id="3.40.50.720">
    <property type="entry name" value="NAD(P)-binding Rossmann-like Domain"/>
    <property type="match status" value="1"/>
</dbReference>
<dbReference type="SUPFAM" id="SSF51735">
    <property type="entry name" value="NAD(P)-binding Rossmann-fold domains"/>
    <property type="match status" value="1"/>
</dbReference>
<dbReference type="RefSeq" id="WP_013479105.1">
    <property type="nucleotide sequence ID" value="NC_014816.1"/>
</dbReference>
<dbReference type="PRINTS" id="PR00080">
    <property type="entry name" value="SDRFAMILY"/>
</dbReference>
<dbReference type="eggNOG" id="COG1028">
    <property type="taxonomic scope" value="Bacteria"/>
</dbReference>
<evidence type="ECO:0000313" key="3">
    <source>
        <dbReference type="EMBL" id="ADU13275.1"/>
    </source>
</evidence>
<protein>
    <submittedName>
        <fullName evidence="3">Short-chain dehydrogenase/reductase SDR</fullName>
    </submittedName>
</protein>
<dbReference type="Pfam" id="PF13561">
    <property type="entry name" value="adh_short_C2"/>
    <property type="match status" value="1"/>
</dbReference>
<reference evidence="4" key="1">
    <citation type="submission" date="2010-12" db="EMBL/GenBank/DDBJ databases">
        <title>Complete sequence of chromosome 1 of Asticcacaulis excentricus CB 48.</title>
        <authorList>
            <consortium name="US DOE Joint Genome Institute"/>
            <person name="Lucas S."/>
            <person name="Copeland A."/>
            <person name="Lapidus A."/>
            <person name="Cheng J.-F."/>
            <person name="Bruce D."/>
            <person name="Goodwin L."/>
            <person name="Pitluck S."/>
            <person name="Teshima H."/>
            <person name="Davenport K."/>
            <person name="Detter J.C."/>
            <person name="Han C."/>
            <person name="Tapia R."/>
            <person name="Land M."/>
            <person name="Hauser L."/>
            <person name="Jeffries C."/>
            <person name="Kyrpides N."/>
            <person name="Ivanova N."/>
            <person name="Ovchinnikova G."/>
            <person name="Brun Y.V."/>
            <person name="Woyke T."/>
        </authorList>
    </citation>
    <scope>NUCLEOTIDE SEQUENCE [LARGE SCALE GENOMIC DNA]</scope>
    <source>
        <strain evidence="4">ATCC 15261 / DSM 4724 / KCTC 12464 / NCIMB 9791 / VKM B-1370 / CB 48</strain>
    </source>
</reference>
<organism evidence="3 4">
    <name type="scientific">Asticcacaulis excentricus (strain ATCC 15261 / DSM 4724 / KCTC 12464 / NCIMB 9791 / VKM B-1370 / CB 48)</name>
    <dbReference type="NCBI Taxonomy" id="573065"/>
    <lineage>
        <taxon>Bacteria</taxon>
        <taxon>Pseudomonadati</taxon>
        <taxon>Pseudomonadota</taxon>
        <taxon>Alphaproteobacteria</taxon>
        <taxon>Caulobacterales</taxon>
        <taxon>Caulobacteraceae</taxon>
        <taxon>Asticcacaulis</taxon>
    </lineage>
</organism>
<dbReference type="GO" id="GO:0016491">
    <property type="term" value="F:oxidoreductase activity"/>
    <property type="evidence" value="ECO:0007669"/>
    <property type="project" value="UniProtKB-KW"/>
</dbReference>
<dbReference type="HOGENOM" id="CLU_010194_1_3_5"/>
<evidence type="ECO:0000256" key="1">
    <source>
        <dbReference type="ARBA" id="ARBA00006484"/>
    </source>
</evidence>
<accession>E8RQP7</accession>
<dbReference type="InterPro" id="IPR036291">
    <property type="entry name" value="NAD(P)-bd_dom_sf"/>
</dbReference>
<evidence type="ECO:0000256" key="2">
    <source>
        <dbReference type="ARBA" id="ARBA00023002"/>
    </source>
</evidence>
<dbReference type="KEGG" id="aex:Astex_1609"/>
<comment type="similarity">
    <text evidence="1">Belongs to the short-chain dehydrogenases/reductases (SDR) family.</text>
</comment>
<dbReference type="NCBIfam" id="NF006597">
    <property type="entry name" value="PRK09134.1"/>
    <property type="match status" value="1"/>
</dbReference>
<dbReference type="AlphaFoldDB" id="E8RQP7"/>
<dbReference type="STRING" id="573065.Astex_1609"/>
<evidence type="ECO:0000313" key="4">
    <source>
        <dbReference type="Proteomes" id="UP000001492"/>
    </source>
</evidence>
<dbReference type="EMBL" id="CP002395">
    <property type="protein sequence ID" value="ADU13275.1"/>
    <property type="molecule type" value="Genomic_DNA"/>
</dbReference>